<reference evidence="2 3" key="1">
    <citation type="submission" date="2023-04" db="EMBL/GenBank/DDBJ databases">
        <title>Forest soil microbial communities from Buena Vista Peninsula, Colon Province, Panama.</title>
        <authorList>
            <person name="Bouskill N."/>
        </authorList>
    </citation>
    <scope>NUCLEOTIDE SEQUENCE [LARGE SCALE GENOMIC DNA]</scope>
    <source>
        <strain evidence="2 3">CFH S0262</strain>
    </source>
</reference>
<name>A0ABT6MFJ2_9NOCA</name>
<keyword evidence="1" id="KW-0812">Transmembrane</keyword>
<feature type="transmembrane region" description="Helical" evidence="1">
    <location>
        <begin position="111"/>
        <end position="127"/>
    </location>
</feature>
<sequence length="198" mass="20513">MAGQGAEYCPIPSVIVAADGARTGRLRRRVESTNLLVLGAAASAIGLGGMFGSDSQPFVWGLLIPITFVGLAVVMSRRSNRIGVRGRQIGYTPVAVVSVVAIPWVLAAASVFGVLSLLSAGFVVFGWRERCQRLWVTGALGSLLGLITASEQVRTMLSVNVFEGSVSAGVVTASFGVIAFALGVLSYLAESEGLARIG</sequence>
<evidence type="ECO:0000313" key="2">
    <source>
        <dbReference type="EMBL" id="MDH6283076.1"/>
    </source>
</evidence>
<comment type="caution">
    <text evidence="2">The sequence shown here is derived from an EMBL/GenBank/DDBJ whole genome shotgun (WGS) entry which is preliminary data.</text>
</comment>
<feature type="transmembrane region" description="Helical" evidence="1">
    <location>
        <begin position="170"/>
        <end position="189"/>
    </location>
</feature>
<keyword evidence="3" id="KW-1185">Reference proteome</keyword>
<accession>A0ABT6MFJ2</accession>
<evidence type="ECO:0000313" key="3">
    <source>
        <dbReference type="Proteomes" id="UP001160334"/>
    </source>
</evidence>
<protein>
    <recommendedName>
        <fullName evidence="4">DUF308 domain-containing protein</fullName>
    </recommendedName>
</protein>
<evidence type="ECO:0000256" key="1">
    <source>
        <dbReference type="SAM" id="Phobius"/>
    </source>
</evidence>
<gene>
    <name evidence="2" type="ORF">M2280_004319</name>
</gene>
<feature type="transmembrane region" description="Helical" evidence="1">
    <location>
        <begin position="134"/>
        <end position="150"/>
    </location>
</feature>
<keyword evidence="1" id="KW-1133">Transmembrane helix</keyword>
<feature type="transmembrane region" description="Helical" evidence="1">
    <location>
        <begin position="35"/>
        <end position="52"/>
    </location>
</feature>
<feature type="transmembrane region" description="Helical" evidence="1">
    <location>
        <begin position="58"/>
        <end position="76"/>
    </location>
</feature>
<dbReference type="Proteomes" id="UP001160334">
    <property type="component" value="Unassembled WGS sequence"/>
</dbReference>
<evidence type="ECO:0008006" key="4">
    <source>
        <dbReference type="Google" id="ProtNLM"/>
    </source>
</evidence>
<dbReference type="RefSeq" id="WP_280762344.1">
    <property type="nucleotide sequence ID" value="NZ_JARXVC010000012.1"/>
</dbReference>
<feature type="transmembrane region" description="Helical" evidence="1">
    <location>
        <begin position="88"/>
        <end position="105"/>
    </location>
</feature>
<proteinExistence type="predicted"/>
<dbReference type="EMBL" id="JARXVC010000012">
    <property type="protein sequence ID" value="MDH6283076.1"/>
    <property type="molecule type" value="Genomic_DNA"/>
</dbReference>
<keyword evidence="1" id="KW-0472">Membrane</keyword>
<organism evidence="2 3">
    <name type="scientific">Prescottella agglutinans</name>
    <dbReference type="NCBI Taxonomy" id="1644129"/>
    <lineage>
        <taxon>Bacteria</taxon>
        <taxon>Bacillati</taxon>
        <taxon>Actinomycetota</taxon>
        <taxon>Actinomycetes</taxon>
        <taxon>Mycobacteriales</taxon>
        <taxon>Nocardiaceae</taxon>
        <taxon>Prescottella</taxon>
    </lineage>
</organism>